<dbReference type="OrthoDB" id="5149141at2"/>
<dbReference type="Gene3D" id="3.40.50.10140">
    <property type="entry name" value="Toll/interleukin-1 receptor homology (TIR) domain"/>
    <property type="match status" value="1"/>
</dbReference>
<proteinExistence type="predicted"/>
<organism evidence="2 3">
    <name type="scientific">Chitinophaga ginsengisoli</name>
    <dbReference type="NCBI Taxonomy" id="363837"/>
    <lineage>
        <taxon>Bacteria</taxon>
        <taxon>Pseudomonadati</taxon>
        <taxon>Bacteroidota</taxon>
        <taxon>Chitinophagia</taxon>
        <taxon>Chitinophagales</taxon>
        <taxon>Chitinophagaceae</taxon>
        <taxon>Chitinophaga</taxon>
    </lineage>
</organism>
<reference evidence="2 3" key="1">
    <citation type="submission" date="2018-03" db="EMBL/GenBank/DDBJ databases">
        <title>Genomic Encyclopedia of Archaeal and Bacterial Type Strains, Phase II (KMG-II): from individual species to whole genera.</title>
        <authorList>
            <person name="Goeker M."/>
        </authorList>
    </citation>
    <scope>NUCLEOTIDE SEQUENCE [LARGE SCALE GENOMIC DNA]</scope>
    <source>
        <strain evidence="2 3">DSM 18107</strain>
    </source>
</reference>
<protein>
    <submittedName>
        <fullName evidence="2">TIR domain-containing protein</fullName>
    </submittedName>
</protein>
<evidence type="ECO:0000313" key="2">
    <source>
        <dbReference type="EMBL" id="PSL31710.1"/>
    </source>
</evidence>
<dbReference type="Proteomes" id="UP000240978">
    <property type="component" value="Unassembled WGS sequence"/>
</dbReference>
<gene>
    <name evidence="2" type="ORF">CLV42_1042</name>
</gene>
<dbReference type="EMBL" id="PYGK01000004">
    <property type="protein sequence ID" value="PSL31710.1"/>
    <property type="molecule type" value="Genomic_DNA"/>
</dbReference>
<comment type="caution">
    <text evidence="2">The sequence shown here is derived from an EMBL/GenBank/DDBJ whole genome shotgun (WGS) entry which is preliminary data.</text>
</comment>
<sequence length="497" mass="57863">MNSATKKYCEIGKRDFNVVAVHAAEYWALHRLFSSIQRSMSNNKTNKVKRNMLDVNKTNVFISYSWDSTEHQSWAIELADLINNNGGNAIIDRRLKFGGHLRLFMERNIKAADVVLMILTPNYKEKAEELKGGVGYEYNIITKQLFNVIHTNEKYIGVLRSGDHATSVPEFIEDFKYVDLRPGKDYDINLQDLLGQILKAPLKHPDETNKAKPFMENDYANLTPIILEMKKTAFEYFQKIFGGENEMMVKLKVATKLAEWEEEISTYNKQVVDKFNPQKMVIAGDNLEIFKKNVFGKILWTVSSAIKPIPNPDLARYKVDFREADPEDIYNTVNAILNAAHSYVKTVTPAISYKSIAEIADLRMAYLDEEGMFMNKIIGYGIRSELLHRYYPANFAVMTQKSLWAMYFICDSLKEFITIEQKNRKGIMRVSHNWQYPYGRFNFIMNELANELEKWFAVYKIKLKPEFRFGYVNMFLSAIHKMHKPDIDLLHAWEEMK</sequence>
<dbReference type="RefSeq" id="WP_106601948.1">
    <property type="nucleotide sequence ID" value="NZ_PYGK01000004.1"/>
</dbReference>
<evidence type="ECO:0000313" key="3">
    <source>
        <dbReference type="Proteomes" id="UP000240978"/>
    </source>
</evidence>
<name>A0A2P8GCK2_9BACT</name>
<dbReference type="InterPro" id="IPR035897">
    <property type="entry name" value="Toll_tir_struct_dom_sf"/>
</dbReference>
<dbReference type="Pfam" id="PF13676">
    <property type="entry name" value="TIR_2"/>
    <property type="match status" value="1"/>
</dbReference>
<dbReference type="AlphaFoldDB" id="A0A2P8GCK2"/>
<dbReference type="GO" id="GO:0007165">
    <property type="term" value="P:signal transduction"/>
    <property type="evidence" value="ECO:0007669"/>
    <property type="project" value="InterPro"/>
</dbReference>
<accession>A0A2P8GCK2</accession>
<dbReference type="SUPFAM" id="SSF52200">
    <property type="entry name" value="Toll/Interleukin receptor TIR domain"/>
    <property type="match status" value="1"/>
</dbReference>
<feature type="domain" description="SEFIR" evidence="1">
    <location>
        <begin position="57"/>
        <end position="189"/>
    </location>
</feature>
<dbReference type="InterPro" id="IPR000157">
    <property type="entry name" value="TIR_dom"/>
</dbReference>
<evidence type="ECO:0000259" key="1">
    <source>
        <dbReference type="PROSITE" id="PS51534"/>
    </source>
</evidence>
<keyword evidence="3" id="KW-1185">Reference proteome</keyword>
<dbReference type="PROSITE" id="PS51534">
    <property type="entry name" value="SEFIR"/>
    <property type="match status" value="1"/>
</dbReference>
<dbReference type="InterPro" id="IPR013568">
    <property type="entry name" value="SEFIR_dom"/>
</dbReference>